<proteinExistence type="predicted"/>
<protein>
    <submittedName>
        <fullName evidence="1">K7_Khr1p</fullName>
    </submittedName>
</protein>
<sequence length="312" mass="34904">MPRKKKSIQISTHHGHGPLSQILFGIIAIWNIATAVASSDSIYLKGHRVGQDIDSLYRVYDNGTMYPVTFNEWLNDLTGMNDLATNNATILKRDSSDVSCVNETCQYVDYHVDDEGVITIDISTYRIPVEWDNGSAGNASYGVSKRDTKYETFCKKKICGINVSGFCNAYDFAVPAFDFGGNVYSLASDIIDRIKGATKRDKTECLRYELDHVRIDPAVDWSIFISTWKQGPANYDTQASADSLKCAAQKALESEHNHQKTAFCIHLDNGGSFNLDIRLISELSFSKYNPWALPCPKDKDSNSWQVVSDCFQ</sequence>
<dbReference type="Proteomes" id="UP000001608">
    <property type="component" value="Chromosome 9"/>
</dbReference>
<gene>
    <name evidence="1" type="primary">K7_KHR1</name>
    <name evidence="1" type="ORF">SYK7_035501</name>
</gene>
<dbReference type="EMBL" id="DG000045">
    <property type="protein sequence ID" value="GAA24085.1"/>
    <property type="molecule type" value="Genomic_DNA"/>
</dbReference>
<evidence type="ECO:0000313" key="2">
    <source>
        <dbReference type="Proteomes" id="UP000001608"/>
    </source>
</evidence>
<name>G2WGB6_YEASK</name>
<dbReference type="HOGENOM" id="CLU_940748_0_0_1"/>
<reference evidence="1 2" key="1">
    <citation type="journal article" date="2011" name="DNA Res.">
        <title>Whole-genome sequencing of sake yeast Saccharomyces cerevisiae Kyokai no. 7.</title>
        <authorList>
            <person name="Akao T."/>
            <person name="Yashiro I."/>
            <person name="Hosoyama A."/>
            <person name="Kitagaki H."/>
            <person name="Horikawa H."/>
            <person name="Watanabe D."/>
            <person name="Akada R."/>
            <person name="Ando Y."/>
            <person name="Harashima S."/>
            <person name="Inoue T."/>
            <person name="Inoue Y."/>
            <person name="Kajiwara S."/>
            <person name="Kitamoto K."/>
            <person name="Kitamoto N."/>
            <person name="Kobayashi O."/>
            <person name="Kuhara S."/>
            <person name="Masubuchi T."/>
            <person name="Mizoguchi H."/>
            <person name="Nakao Y."/>
            <person name="Nakazato A."/>
            <person name="Namise M."/>
            <person name="Oba T."/>
            <person name="Ogata T."/>
            <person name="Ohta A."/>
            <person name="Sato M."/>
            <person name="Shibasaki S."/>
            <person name="Takatsume Y."/>
            <person name="Tanimoto S."/>
            <person name="Tsuboi H."/>
            <person name="Nishimura A."/>
            <person name="Yoda K."/>
            <person name="Ishikawa T."/>
            <person name="Iwashita K."/>
            <person name="Fujita N."/>
            <person name="Shimoi H."/>
        </authorList>
    </citation>
    <scope>NUCLEOTIDE SEQUENCE [LARGE SCALE GENOMIC DNA]</scope>
    <source>
        <strain evidence="2">Kyokai no. 7 / NBRC 101557</strain>
    </source>
</reference>
<accession>G2WGB6</accession>
<evidence type="ECO:0000313" key="1">
    <source>
        <dbReference type="EMBL" id="GAA24085.1"/>
    </source>
</evidence>
<dbReference type="OrthoDB" id="4037229at2759"/>
<organism evidence="1 2">
    <name type="scientific">Saccharomyces cerevisiae (strain Kyokai no. 7 / NBRC 101557)</name>
    <name type="common">Baker's yeast</name>
    <dbReference type="NCBI Taxonomy" id="721032"/>
    <lineage>
        <taxon>Eukaryota</taxon>
        <taxon>Fungi</taxon>
        <taxon>Dikarya</taxon>
        <taxon>Ascomycota</taxon>
        <taxon>Saccharomycotina</taxon>
        <taxon>Saccharomycetes</taxon>
        <taxon>Saccharomycetales</taxon>
        <taxon>Saccharomycetaceae</taxon>
        <taxon>Saccharomyces</taxon>
    </lineage>
</organism>
<dbReference type="AlphaFoldDB" id="G2WGB6"/>
<comment type="caution">
    <text evidence="1">The sequence shown here is derived from an EMBL/GenBank/DDBJ whole genome shotgun (WGS) entry which is preliminary data.</text>
</comment>